<dbReference type="AlphaFoldDB" id="A0AAW1QXP6"/>
<dbReference type="SUPFAM" id="SSF52490">
    <property type="entry name" value="Tubulin nucleotide-binding domain-like"/>
    <property type="match status" value="1"/>
</dbReference>
<comment type="function">
    <text evidence="5">Tubulin is the major constituent of microtubules, a cylinder consisting of laterally associated linear protofilaments composed of alpha- and beta-tubulin heterodimers. Microtubules grow by the addition of GTP-tubulin dimers to the microtubule end, where a stabilizing cap forms. Below the cap, tubulin dimers are in GDP-bound state, owing to GTPase activity of alpha-tubulin.</text>
</comment>
<sequence length="457" mass="49950">MRELITLQVGQCGNQIACKFWELALREHAAQSKRLQADDSLSSFFEVGDGKSSVTSGLGLHGGQHMPLKARAIVVDMEEGVISEMLKGKLGGLFEQQQMLSDVSGSGNNWAQGHHVYGPQYHQKLLQRLRRAAEACDSLQGFFLLHSLGGGTGSGLGTYLLSMLQDEFPGILRFACSVFPSDDDDVVTSPYNALLALQQLLEHADCVLPLENQALQDIATRLEAGKGGSAGRPFDGMNSLAAQLLLHLTAPMRFEGPLNVDLNEITTNLVPFPRRHFLLSGMAPFQPPSARPSHPGIMPSFDQMFGAALSRDNQLVRVQPKQGMYLACALLARGNVSVGDLNRGISRLLPTLQVAPWNPEPFKLGICATPPAGLPMSLLSLANNSCVGATFERMHERFAKLYRRRVFLHHYVQYMPAEDIQAASHAVTELIHDYSTLPRCYLASDLPQPKPLGLSFL</sequence>
<dbReference type="EMBL" id="JALJOS010000022">
    <property type="protein sequence ID" value="KAK9826048.1"/>
    <property type="molecule type" value="Genomic_DNA"/>
</dbReference>
<dbReference type="PANTHER" id="PTHR11588">
    <property type="entry name" value="TUBULIN"/>
    <property type="match status" value="1"/>
</dbReference>
<dbReference type="SMART" id="SM00865">
    <property type="entry name" value="Tubulin_C"/>
    <property type="match status" value="1"/>
</dbReference>
<dbReference type="InterPro" id="IPR018316">
    <property type="entry name" value="Tubulin/FtsZ_2-layer-sand-dom"/>
</dbReference>
<evidence type="ECO:0000259" key="8">
    <source>
        <dbReference type="SMART" id="SM00865"/>
    </source>
</evidence>
<dbReference type="InterPro" id="IPR036525">
    <property type="entry name" value="Tubulin/FtsZ_GTPase_sf"/>
</dbReference>
<dbReference type="InterPro" id="IPR023123">
    <property type="entry name" value="Tubulin_C"/>
</dbReference>
<dbReference type="Gene3D" id="1.10.287.600">
    <property type="entry name" value="Helix hairpin bin"/>
    <property type="match status" value="1"/>
</dbReference>
<dbReference type="InterPro" id="IPR004057">
    <property type="entry name" value="Epsilon_tubulin"/>
</dbReference>
<name>A0AAW1QXP6_9CHLO</name>
<evidence type="ECO:0000256" key="1">
    <source>
        <dbReference type="ARBA" id="ARBA00009636"/>
    </source>
</evidence>
<evidence type="ECO:0008006" key="11">
    <source>
        <dbReference type="Google" id="ProtNLM"/>
    </source>
</evidence>
<evidence type="ECO:0000256" key="6">
    <source>
        <dbReference type="RuleBase" id="RU000352"/>
    </source>
</evidence>
<feature type="domain" description="Tubulin/FtsZ GTPase" evidence="7">
    <location>
        <begin position="41"/>
        <end position="256"/>
    </location>
</feature>
<dbReference type="CDD" id="cd02190">
    <property type="entry name" value="epsilon_tubulin"/>
    <property type="match status" value="1"/>
</dbReference>
<dbReference type="SUPFAM" id="SSF55307">
    <property type="entry name" value="Tubulin C-terminal domain-like"/>
    <property type="match status" value="1"/>
</dbReference>
<feature type="domain" description="Tubulin/FtsZ 2-layer sandwich" evidence="8">
    <location>
        <begin position="258"/>
        <end position="396"/>
    </location>
</feature>
<evidence type="ECO:0000259" key="7">
    <source>
        <dbReference type="SMART" id="SM00864"/>
    </source>
</evidence>
<dbReference type="InterPro" id="IPR003008">
    <property type="entry name" value="Tubulin_FtsZ_GTPase"/>
</dbReference>
<evidence type="ECO:0000256" key="4">
    <source>
        <dbReference type="ARBA" id="ARBA00023134"/>
    </source>
</evidence>
<dbReference type="GO" id="GO:0007017">
    <property type="term" value="P:microtubule-based process"/>
    <property type="evidence" value="ECO:0007669"/>
    <property type="project" value="InterPro"/>
</dbReference>
<accession>A0AAW1QXP6</accession>
<organism evidence="9 10">
    <name type="scientific">Apatococcus lobatus</name>
    <dbReference type="NCBI Taxonomy" id="904363"/>
    <lineage>
        <taxon>Eukaryota</taxon>
        <taxon>Viridiplantae</taxon>
        <taxon>Chlorophyta</taxon>
        <taxon>core chlorophytes</taxon>
        <taxon>Trebouxiophyceae</taxon>
        <taxon>Chlorellales</taxon>
        <taxon>Chlorellaceae</taxon>
        <taxon>Apatococcus</taxon>
    </lineage>
</organism>
<keyword evidence="10" id="KW-1185">Reference proteome</keyword>
<evidence type="ECO:0000313" key="10">
    <source>
        <dbReference type="Proteomes" id="UP001438707"/>
    </source>
</evidence>
<dbReference type="InterPro" id="IPR000217">
    <property type="entry name" value="Tubulin"/>
</dbReference>
<dbReference type="InterPro" id="IPR008280">
    <property type="entry name" value="Tub_FtsZ_C"/>
</dbReference>
<reference evidence="9 10" key="1">
    <citation type="journal article" date="2024" name="Nat. Commun.">
        <title>Phylogenomics reveals the evolutionary origins of lichenization in chlorophyte algae.</title>
        <authorList>
            <person name="Puginier C."/>
            <person name="Libourel C."/>
            <person name="Otte J."/>
            <person name="Skaloud P."/>
            <person name="Haon M."/>
            <person name="Grisel S."/>
            <person name="Petersen M."/>
            <person name="Berrin J.G."/>
            <person name="Delaux P.M."/>
            <person name="Dal Grande F."/>
            <person name="Keller J."/>
        </authorList>
    </citation>
    <scope>NUCLEOTIDE SEQUENCE [LARGE SCALE GENOMIC DNA]</scope>
    <source>
        <strain evidence="9 10">SAG 2145</strain>
    </source>
</reference>
<dbReference type="PRINTS" id="PR01519">
    <property type="entry name" value="EPSLNTUBULIN"/>
</dbReference>
<evidence type="ECO:0000256" key="5">
    <source>
        <dbReference type="ARBA" id="ARBA00034296"/>
    </source>
</evidence>
<dbReference type="Pfam" id="PF03953">
    <property type="entry name" value="Tubulin_C"/>
    <property type="match status" value="1"/>
</dbReference>
<evidence type="ECO:0000256" key="2">
    <source>
        <dbReference type="ARBA" id="ARBA00022701"/>
    </source>
</evidence>
<dbReference type="PROSITE" id="PS00228">
    <property type="entry name" value="TUBULIN_B_AUTOREG"/>
    <property type="match status" value="1"/>
</dbReference>
<gene>
    <name evidence="9" type="ORF">WJX74_007923</name>
</gene>
<protein>
    <recommendedName>
        <fullName evidence="11">Tubulin epsilon chain</fullName>
    </recommendedName>
</protein>
<dbReference type="PRINTS" id="PR01161">
    <property type="entry name" value="TUBULIN"/>
</dbReference>
<keyword evidence="3 6" id="KW-0547">Nucleotide-binding</keyword>
<keyword evidence="2 6" id="KW-0493">Microtubule</keyword>
<dbReference type="PROSITE" id="PS00227">
    <property type="entry name" value="TUBULIN"/>
    <property type="match status" value="1"/>
</dbReference>
<comment type="caution">
    <text evidence="9">The sequence shown here is derived from an EMBL/GenBank/DDBJ whole genome shotgun (WGS) entry which is preliminary data.</text>
</comment>
<keyword evidence="4 6" id="KW-0342">GTP-binding</keyword>
<dbReference type="GO" id="GO:0005874">
    <property type="term" value="C:microtubule"/>
    <property type="evidence" value="ECO:0007669"/>
    <property type="project" value="UniProtKB-KW"/>
</dbReference>
<proteinExistence type="inferred from homology"/>
<comment type="similarity">
    <text evidence="1 6">Belongs to the tubulin family.</text>
</comment>
<evidence type="ECO:0000313" key="9">
    <source>
        <dbReference type="EMBL" id="KAK9826048.1"/>
    </source>
</evidence>
<dbReference type="GO" id="GO:0005525">
    <property type="term" value="F:GTP binding"/>
    <property type="evidence" value="ECO:0007669"/>
    <property type="project" value="UniProtKB-UniRule"/>
</dbReference>
<dbReference type="InterPro" id="IPR013838">
    <property type="entry name" value="Beta-tubulin_BS"/>
</dbReference>
<dbReference type="Gene3D" id="3.40.50.1440">
    <property type="entry name" value="Tubulin/FtsZ, GTPase domain"/>
    <property type="match status" value="1"/>
</dbReference>
<dbReference type="SMART" id="SM00864">
    <property type="entry name" value="Tubulin"/>
    <property type="match status" value="1"/>
</dbReference>
<dbReference type="Proteomes" id="UP001438707">
    <property type="component" value="Unassembled WGS sequence"/>
</dbReference>
<dbReference type="InterPro" id="IPR017975">
    <property type="entry name" value="Tubulin_CS"/>
</dbReference>
<evidence type="ECO:0000256" key="3">
    <source>
        <dbReference type="ARBA" id="ARBA00022741"/>
    </source>
</evidence>
<dbReference type="Pfam" id="PF00091">
    <property type="entry name" value="Tubulin"/>
    <property type="match status" value="1"/>
</dbReference>